<name>A0A151NZN4_ALLMI</name>
<sequence>MSTTLHLASNRVKLLGIRNTLVEEHEVVTQDGYILRVNRIPGGKDSGTRAYTDSHSESANWWNQPKSNKRKGRLRELKQYAQDVDIHNAGLTEIIRYHGYPAEEYEVVTEDGYILSINRIPSGKNSWNKGKKPVVFLQHAVLGDAITWISNLPKNSLGFILADAGYDVWLGNSRGNTWSLKHKTLKPSQKEFWKFSFDEMGKYDIPATLHFILEKTGQKQLYYAGHSAGTTIGFTAFLTNPELAQKIKVFFALGPVATLTYATSPVIKFLRLPESLLKIFFGNKGVFQQYEPLKKFVTKLCTVLSKFCTSIFFFVAGHNIPNMNMSRADVYVAHAPAGTAVQNILHWHQVCRAKQFQAYDYGSKVKNMEKYNQGHYLQLLGGKDEITQVMAGMDEKKDGDNPSCI</sequence>
<protein>
    <recommendedName>
        <fullName evidence="2">Lipase</fullName>
    </recommendedName>
</protein>
<dbReference type="STRING" id="8496.A0A151NZN4"/>
<keyword evidence="2" id="KW-0442">Lipid degradation</keyword>
<evidence type="ECO:0000313" key="6">
    <source>
        <dbReference type="Proteomes" id="UP000050525"/>
    </source>
</evidence>
<evidence type="ECO:0000313" key="5">
    <source>
        <dbReference type="EMBL" id="KYO42356.1"/>
    </source>
</evidence>
<keyword evidence="6" id="KW-1185">Reference proteome</keyword>
<dbReference type="PANTHER" id="PTHR11005">
    <property type="entry name" value="LYSOSOMAL ACID LIPASE-RELATED"/>
    <property type="match status" value="1"/>
</dbReference>
<dbReference type="Gene3D" id="3.40.50.1820">
    <property type="entry name" value="alpha/beta hydrolase"/>
    <property type="match status" value="2"/>
</dbReference>
<dbReference type="Pfam" id="PF04083">
    <property type="entry name" value="Abhydro_lipase"/>
    <property type="match status" value="2"/>
</dbReference>
<reference evidence="5 6" key="1">
    <citation type="journal article" date="2012" name="Genome Biol.">
        <title>Sequencing three crocodilian genomes to illuminate the evolution of archosaurs and amniotes.</title>
        <authorList>
            <person name="St John J.A."/>
            <person name="Braun E.L."/>
            <person name="Isberg S.R."/>
            <person name="Miles L.G."/>
            <person name="Chong A.Y."/>
            <person name="Gongora J."/>
            <person name="Dalzell P."/>
            <person name="Moran C."/>
            <person name="Bed'hom B."/>
            <person name="Abzhanov A."/>
            <person name="Burgess S.C."/>
            <person name="Cooksey A.M."/>
            <person name="Castoe T.A."/>
            <person name="Crawford N.G."/>
            <person name="Densmore L.D."/>
            <person name="Drew J.C."/>
            <person name="Edwards S.V."/>
            <person name="Faircloth B.C."/>
            <person name="Fujita M.K."/>
            <person name="Greenwold M.J."/>
            <person name="Hoffmann F.G."/>
            <person name="Howard J.M."/>
            <person name="Iguchi T."/>
            <person name="Janes D.E."/>
            <person name="Khan S.Y."/>
            <person name="Kohno S."/>
            <person name="de Koning A.J."/>
            <person name="Lance S.L."/>
            <person name="McCarthy F.M."/>
            <person name="McCormack J.E."/>
            <person name="Merchant M.E."/>
            <person name="Peterson D.G."/>
            <person name="Pollock D.D."/>
            <person name="Pourmand N."/>
            <person name="Raney B.J."/>
            <person name="Roessler K.A."/>
            <person name="Sanford J.R."/>
            <person name="Sawyer R.H."/>
            <person name="Schmidt C.J."/>
            <person name="Triplett E.W."/>
            <person name="Tuberville T.D."/>
            <person name="Venegas-Anaya M."/>
            <person name="Howard J.T."/>
            <person name="Jarvis E.D."/>
            <person name="Guillette L.J.Jr."/>
            <person name="Glenn T.C."/>
            <person name="Green R.E."/>
            <person name="Ray D.A."/>
        </authorList>
    </citation>
    <scope>NUCLEOTIDE SEQUENCE [LARGE SCALE GENOMIC DNA]</scope>
    <source>
        <strain evidence="5">KSC_2009_1</strain>
    </source>
</reference>
<proteinExistence type="inferred from homology"/>
<evidence type="ECO:0000256" key="2">
    <source>
        <dbReference type="PIRNR" id="PIRNR000862"/>
    </source>
</evidence>
<accession>A0A151NZN4</accession>
<dbReference type="Proteomes" id="UP000050525">
    <property type="component" value="Unassembled WGS sequence"/>
</dbReference>
<evidence type="ECO:0000256" key="1">
    <source>
        <dbReference type="ARBA" id="ARBA00010701"/>
    </source>
</evidence>
<gene>
    <name evidence="5" type="ORF">Y1Q_0022212</name>
</gene>
<dbReference type="PIRSF" id="PIRSF000862">
    <property type="entry name" value="Steryl_ester_lip"/>
    <property type="match status" value="1"/>
</dbReference>
<feature type="region of interest" description="Disordered" evidence="3">
    <location>
        <begin position="45"/>
        <end position="67"/>
    </location>
</feature>
<dbReference type="InterPro" id="IPR006693">
    <property type="entry name" value="AB_hydrolase_lipase"/>
</dbReference>
<feature type="compositionally biased region" description="Polar residues" evidence="3">
    <location>
        <begin position="49"/>
        <end position="66"/>
    </location>
</feature>
<dbReference type="InterPro" id="IPR025483">
    <property type="entry name" value="Lipase_euk"/>
</dbReference>
<dbReference type="InterPro" id="IPR029058">
    <property type="entry name" value="AB_hydrolase_fold"/>
</dbReference>
<evidence type="ECO:0000259" key="4">
    <source>
        <dbReference type="Pfam" id="PF04083"/>
    </source>
</evidence>
<dbReference type="AlphaFoldDB" id="A0A151NZN4"/>
<comment type="caution">
    <text evidence="5">The sequence shown here is derived from an EMBL/GenBank/DDBJ whole genome shotgun (WGS) entry which is preliminary data.</text>
</comment>
<dbReference type="EMBL" id="AKHW03001467">
    <property type="protein sequence ID" value="KYO42356.1"/>
    <property type="molecule type" value="Genomic_DNA"/>
</dbReference>
<comment type="similarity">
    <text evidence="1 2">Belongs to the AB hydrolase superfamily. Lipase family.</text>
</comment>
<dbReference type="GO" id="GO:0016042">
    <property type="term" value="P:lipid catabolic process"/>
    <property type="evidence" value="ECO:0007669"/>
    <property type="project" value="UniProtKB-KW"/>
</dbReference>
<keyword evidence="2" id="KW-0378">Hydrolase</keyword>
<keyword evidence="2" id="KW-0443">Lipid metabolism</keyword>
<dbReference type="GO" id="GO:0016788">
    <property type="term" value="F:hydrolase activity, acting on ester bonds"/>
    <property type="evidence" value="ECO:0007669"/>
    <property type="project" value="InterPro"/>
</dbReference>
<organism evidence="5 6">
    <name type="scientific">Alligator mississippiensis</name>
    <name type="common">American alligator</name>
    <dbReference type="NCBI Taxonomy" id="8496"/>
    <lineage>
        <taxon>Eukaryota</taxon>
        <taxon>Metazoa</taxon>
        <taxon>Chordata</taxon>
        <taxon>Craniata</taxon>
        <taxon>Vertebrata</taxon>
        <taxon>Euteleostomi</taxon>
        <taxon>Archelosauria</taxon>
        <taxon>Archosauria</taxon>
        <taxon>Crocodylia</taxon>
        <taxon>Alligatoridae</taxon>
        <taxon>Alligatorinae</taxon>
        <taxon>Alligator</taxon>
    </lineage>
</organism>
<feature type="domain" description="Partial AB-hydrolase lipase" evidence="4">
    <location>
        <begin position="22"/>
        <end position="49"/>
    </location>
</feature>
<dbReference type="eggNOG" id="KOG2624">
    <property type="taxonomic scope" value="Eukaryota"/>
</dbReference>
<evidence type="ECO:0000256" key="3">
    <source>
        <dbReference type="SAM" id="MobiDB-lite"/>
    </source>
</evidence>
<dbReference type="FunFam" id="3.40.50.1820:FF:000012">
    <property type="entry name" value="Lipase"/>
    <property type="match status" value="1"/>
</dbReference>
<dbReference type="SUPFAM" id="SSF53474">
    <property type="entry name" value="alpha/beta-Hydrolases"/>
    <property type="match status" value="1"/>
</dbReference>
<feature type="domain" description="Partial AB-hydrolase lipase" evidence="4">
    <location>
        <begin position="92"/>
        <end position="152"/>
    </location>
</feature>